<keyword evidence="3" id="KW-1185">Reference proteome</keyword>
<name>A0ABD1N8L3_9FABA</name>
<comment type="caution">
    <text evidence="2">The sequence shown here is derived from an EMBL/GenBank/DDBJ whole genome shotgun (WGS) entry which is preliminary data.</text>
</comment>
<feature type="region of interest" description="Disordered" evidence="1">
    <location>
        <begin position="1"/>
        <end position="66"/>
    </location>
</feature>
<reference evidence="2 3" key="1">
    <citation type="submission" date="2024-08" db="EMBL/GenBank/DDBJ databases">
        <title>Insights into the chromosomal genome structure of Flemingia macrophylla.</title>
        <authorList>
            <person name="Ding Y."/>
            <person name="Zhao Y."/>
            <person name="Bi W."/>
            <person name="Wu M."/>
            <person name="Zhao G."/>
            <person name="Gong Y."/>
            <person name="Li W."/>
            <person name="Zhang P."/>
        </authorList>
    </citation>
    <scope>NUCLEOTIDE SEQUENCE [LARGE SCALE GENOMIC DNA]</scope>
    <source>
        <strain evidence="2">DYQJB</strain>
        <tissue evidence="2">Leaf</tissue>
    </source>
</reference>
<dbReference type="AlphaFoldDB" id="A0ABD1N8L3"/>
<evidence type="ECO:0000256" key="1">
    <source>
        <dbReference type="SAM" id="MobiDB-lite"/>
    </source>
</evidence>
<feature type="compositionally biased region" description="Basic residues" evidence="1">
    <location>
        <begin position="33"/>
        <end position="52"/>
    </location>
</feature>
<proteinExistence type="predicted"/>
<organism evidence="2 3">
    <name type="scientific">Flemingia macrophylla</name>
    <dbReference type="NCBI Taxonomy" id="520843"/>
    <lineage>
        <taxon>Eukaryota</taxon>
        <taxon>Viridiplantae</taxon>
        <taxon>Streptophyta</taxon>
        <taxon>Embryophyta</taxon>
        <taxon>Tracheophyta</taxon>
        <taxon>Spermatophyta</taxon>
        <taxon>Magnoliopsida</taxon>
        <taxon>eudicotyledons</taxon>
        <taxon>Gunneridae</taxon>
        <taxon>Pentapetalae</taxon>
        <taxon>rosids</taxon>
        <taxon>fabids</taxon>
        <taxon>Fabales</taxon>
        <taxon>Fabaceae</taxon>
        <taxon>Papilionoideae</taxon>
        <taxon>50 kb inversion clade</taxon>
        <taxon>NPAAA clade</taxon>
        <taxon>indigoferoid/millettioid clade</taxon>
        <taxon>Phaseoleae</taxon>
        <taxon>Flemingia</taxon>
    </lineage>
</organism>
<protein>
    <submittedName>
        <fullName evidence="2">Uncharacterized protein</fullName>
    </submittedName>
</protein>
<sequence length="149" mass="16450">MTALHLSPHLSPFRRLPLVDYPSRKNPKSVNSKTRKNPKSLSRPKHQSRRKDTHGVFSEPVDPEEEQFETIFTQARSEAASCPGGLEPTSVDPINEEKLRNKSWIDAAGGITNKGRLYGVGKVGSALRLGDAFPNLSSGRSTQESEKIL</sequence>
<gene>
    <name evidence="2" type="ORF">Fmac_005684</name>
</gene>
<dbReference type="EMBL" id="JBGMDY010000002">
    <property type="protein sequence ID" value="KAL2344399.1"/>
    <property type="molecule type" value="Genomic_DNA"/>
</dbReference>
<dbReference type="Proteomes" id="UP001603857">
    <property type="component" value="Unassembled WGS sequence"/>
</dbReference>
<evidence type="ECO:0000313" key="2">
    <source>
        <dbReference type="EMBL" id="KAL2344399.1"/>
    </source>
</evidence>
<evidence type="ECO:0000313" key="3">
    <source>
        <dbReference type="Proteomes" id="UP001603857"/>
    </source>
</evidence>
<accession>A0ABD1N8L3</accession>